<dbReference type="GeneID" id="68103715"/>
<accession>A0AA88H1W3</accession>
<sequence>MSASTTSSSSVEHGFNFSKFYSGEFEKISEHIYRLNIPYAMAEKVFPKFTIPVSVFLVHDSLQSRYSLVDVGPPGYEQIIMKALAKFFDKGEEEEHYKQALLEIDQVLITHFHIDHCGGVRKLWEYSDQALPVYSHSQDLEYIRDGKKFREQKSEYWLFGMTKYLFSDPKMEVPCQNLDMIMNSKESTIKATTRDYIKEEKKNETSEKVVENGQQIIEETQHETNNSKSSTIVESSSNAPHRHCLCACHCPGHTAGHTCFYHEEDRVLICGDALQNLTKKKSKLEYSYPLSSFNLSMSKQNIKQLVNSLSNEIDIVFPSHTYSMSGHTIEEVLKFVNK</sequence>
<dbReference type="SUPFAM" id="SSF56281">
    <property type="entry name" value="Metallo-hydrolase/oxidoreductase"/>
    <property type="match status" value="1"/>
</dbReference>
<keyword evidence="3" id="KW-1185">Reference proteome</keyword>
<evidence type="ECO:0000313" key="2">
    <source>
        <dbReference type="EMBL" id="KAG2392536.1"/>
    </source>
</evidence>
<proteinExistence type="predicted"/>
<reference evidence="2 3" key="1">
    <citation type="journal article" date="2018" name="BMC Genomics">
        <title>The genome of Naegleria lovaniensis, the basis for a comparative approach to unravel pathogenicity factors of the human pathogenic amoeba N. fowleri.</title>
        <authorList>
            <person name="Liechti N."/>
            <person name="Schurch N."/>
            <person name="Bruggmann R."/>
            <person name="Wittwer M."/>
        </authorList>
    </citation>
    <scope>NUCLEOTIDE SEQUENCE [LARGE SCALE GENOMIC DNA]</scope>
    <source>
        <strain evidence="2 3">ATCC 30569</strain>
    </source>
</reference>
<dbReference type="AlphaFoldDB" id="A0AA88H1W3"/>
<dbReference type="PANTHER" id="PTHR42951:SF17">
    <property type="entry name" value="METALLO-BETA-LACTAMASE DOMAIN-CONTAINING PROTEIN"/>
    <property type="match status" value="1"/>
</dbReference>
<evidence type="ECO:0000259" key="1">
    <source>
        <dbReference type="SMART" id="SM00849"/>
    </source>
</evidence>
<dbReference type="Gene3D" id="3.60.15.10">
    <property type="entry name" value="Ribonuclease Z/Hydroxyacylglutathione hydrolase-like"/>
    <property type="match status" value="1"/>
</dbReference>
<dbReference type="Proteomes" id="UP000816034">
    <property type="component" value="Unassembled WGS sequence"/>
</dbReference>
<protein>
    <recommendedName>
        <fullName evidence="1">Metallo-beta-lactamase domain-containing protein</fullName>
    </recommendedName>
</protein>
<dbReference type="Pfam" id="PF00753">
    <property type="entry name" value="Lactamase_B"/>
    <property type="match status" value="1"/>
</dbReference>
<organism evidence="2 3">
    <name type="scientific">Naegleria lovaniensis</name>
    <name type="common">Amoeba</name>
    <dbReference type="NCBI Taxonomy" id="51637"/>
    <lineage>
        <taxon>Eukaryota</taxon>
        <taxon>Discoba</taxon>
        <taxon>Heterolobosea</taxon>
        <taxon>Tetramitia</taxon>
        <taxon>Eutetramitia</taxon>
        <taxon>Vahlkampfiidae</taxon>
        <taxon>Naegleria</taxon>
    </lineage>
</organism>
<comment type="caution">
    <text evidence="2">The sequence shown here is derived from an EMBL/GenBank/DDBJ whole genome shotgun (WGS) entry which is preliminary data.</text>
</comment>
<dbReference type="EMBL" id="PYSW02000004">
    <property type="protein sequence ID" value="KAG2392536.1"/>
    <property type="molecule type" value="Genomic_DNA"/>
</dbReference>
<dbReference type="InterPro" id="IPR036866">
    <property type="entry name" value="RibonucZ/Hydroxyglut_hydro"/>
</dbReference>
<dbReference type="InterPro" id="IPR001279">
    <property type="entry name" value="Metallo-B-lactamas"/>
</dbReference>
<name>A0AA88H1W3_NAELO</name>
<feature type="domain" description="Metallo-beta-lactamase" evidence="1">
    <location>
        <begin position="52"/>
        <end position="320"/>
    </location>
</feature>
<evidence type="ECO:0000313" key="3">
    <source>
        <dbReference type="Proteomes" id="UP000816034"/>
    </source>
</evidence>
<dbReference type="RefSeq" id="XP_044554430.1">
    <property type="nucleotide sequence ID" value="XM_044686897.1"/>
</dbReference>
<dbReference type="InterPro" id="IPR050855">
    <property type="entry name" value="NDM-1-like"/>
</dbReference>
<dbReference type="PANTHER" id="PTHR42951">
    <property type="entry name" value="METALLO-BETA-LACTAMASE DOMAIN-CONTAINING"/>
    <property type="match status" value="1"/>
</dbReference>
<gene>
    <name evidence="2" type="ORF">C9374_011261</name>
</gene>
<dbReference type="SMART" id="SM00849">
    <property type="entry name" value="Lactamase_B"/>
    <property type="match status" value="1"/>
</dbReference>